<dbReference type="RefSeq" id="XP_033589801.1">
    <property type="nucleotide sequence ID" value="XM_033737111.1"/>
</dbReference>
<dbReference type="Proteomes" id="UP000799767">
    <property type="component" value="Unassembled WGS sequence"/>
</dbReference>
<organism evidence="2 3">
    <name type="scientific">Neohortaea acidophila</name>
    <dbReference type="NCBI Taxonomy" id="245834"/>
    <lineage>
        <taxon>Eukaryota</taxon>
        <taxon>Fungi</taxon>
        <taxon>Dikarya</taxon>
        <taxon>Ascomycota</taxon>
        <taxon>Pezizomycotina</taxon>
        <taxon>Dothideomycetes</taxon>
        <taxon>Dothideomycetidae</taxon>
        <taxon>Mycosphaerellales</taxon>
        <taxon>Teratosphaeriaceae</taxon>
        <taxon>Neohortaea</taxon>
    </lineage>
</organism>
<protein>
    <submittedName>
        <fullName evidence="2">Uncharacterized protein</fullName>
    </submittedName>
</protein>
<evidence type="ECO:0000313" key="3">
    <source>
        <dbReference type="Proteomes" id="UP000799767"/>
    </source>
</evidence>
<dbReference type="EMBL" id="MU001635">
    <property type="protein sequence ID" value="KAF2483231.1"/>
    <property type="molecule type" value="Genomic_DNA"/>
</dbReference>
<evidence type="ECO:0000256" key="1">
    <source>
        <dbReference type="SAM" id="MobiDB-lite"/>
    </source>
</evidence>
<feature type="region of interest" description="Disordered" evidence="1">
    <location>
        <begin position="1"/>
        <end position="20"/>
    </location>
</feature>
<evidence type="ECO:0000313" key="2">
    <source>
        <dbReference type="EMBL" id="KAF2483231.1"/>
    </source>
</evidence>
<sequence length="136" mass="15730">MDTMDTSTPDTTTEPDDTTQLDKMCDNEKVLVYHYRGENSILKRNLQQITRGQLADILEDNPNIQATRKRITSSDRNADGEVCLEIQQNDLYTPAQKEMYKEKSLFNYYSNIAGVEIKRHVAQHFSELIILSKKKD</sequence>
<gene>
    <name evidence="2" type="ORF">BDY17DRAFT_323984</name>
</gene>
<proteinExistence type="predicted"/>
<dbReference type="AlphaFoldDB" id="A0A6A6PU68"/>
<dbReference type="GeneID" id="54478113"/>
<accession>A0A6A6PU68</accession>
<keyword evidence="3" id="KW-1185">Reference proteome</keyword>
<reference evidence="2" key="1">
    <citation type="journal article" date="2020" name="Stud. Mycol.">
        <title>101 Dothideomycetes genomes: a test case for predicting lifestyles and emergence of pathogens.</title>
        <authorList>
            <person name="Haridas S."/>
            <person name="Albert R."/>
            <person name="Binder M."/>
            <person name="Bloem J."/>
            <person name="Labutti K."/>
            <person name="Salamov A."/>
            <person name="Andreopoulos B."/>
            <person name="Baker S."/>
            <person name="Barry K."/>
            <person name="Bills G."/>
            <person name="Bluhm B."/>
            <person name="Cannon C."/>
            <person name="Castanera R."/>
            <person name="Culley D."/>
            <person name="Daum C."/>
            <person name="Ezra D."/>
            <person name="Gonzalez J."/>
            <person name="Henrissat B."/>
            <person name="Kuo A."/>
            <person name="Liang C."/>
            <person name="Lipzen A."/>
            <person name="Lutzoni F."/>
            <person name="Magnuson J."/>
            <person name="Mondo S."/>
            <person name="Nolan M."/>
            <person name="Ohm R."/>
            <person name="Pangilinan J."/>
            <person name="Park H.-J."/>
            <person name="Ramirez L."/>
            <person name="Alfaro M."/>
            <person name="Sun H."/>
            <person name="Tritt A."/>
            <person name="Yoshinaga Y."/>
            <person name="Zwiers L.-H."/>
            <person name="Turgeon B."/>
            <person name="Goodwin S."/>
            <person name="Spatafora J."/>
            <person name="Crous P."/>
            <person name="Grigoriev I."/>
        </authorList>
    </citation>
    <scope>NUCLEOTIDE SEQUENCE</scope>
    <source>
        <strain evidence="2">CBS 113389</strain>
    </source>
</reference>
<name>A0A6A6PU68_9PEZI</name>
<feature type="compositionally biased region" description="Low complexity" evidence="1">
    <location>
        <begin position="1"/>
        <end position="12"/>
    </location>
</feature>